<dbReference type="RefSeq" id="XP_026603969.1">
    <property type="nucleotide sequence ID" value="XM_026748137.1"/>
</dbReference>
<gene>
    <name evidence="9" type="ORF">DSM5745_06121</name>
</gene>
<keyword evidence="2" id="KW-0349">Heme</keyword>
<dbReference type="STRING" id="1810919.A0A3D8RYZ4"/>
<dbReference type="GO" id="GO:0005739">
    <property type="term" value="C:mitochondrion"/>
    <property type="evidence" value="ECO:0007669"/>
    <property type="project" value="GOC"/>
</dbReference>
<accession>A0A3D8RYZ4</accession>
<protein>
    <submittedName>
        <fullName evidence="9">Succinate dehydrogenase, cytochrome b556 subunit</fullName>
    </submittedName>
</protein>
<dbReference type="Pfam" id="PF01127">
    <property type="entry name" value="Sdh_cyt"/>
    <property type="match status" value="1"/>
</dbReference>
<dbReference type="AlphaFoldDB" id="A0A3D8RYZ4"/>
<dbReference type="GO" id="GO:0006099">
    <property type="term" value="P:tricarboxylic acid cycle"/>
    <property type="evidence" value="ECO:0007669"/>
    <property type="project" value="InterPro"/>
</dbReference>
<keyword evidence="10" id="KW-1185">Reference proteome</keyword>
<proteinExistence type="predicted"/>
<feature type="transmembrane region" description="Helical" evidence="8">
    <location>
        <begin position="161"/>
        <end position="182"/>
    </location>
</feature>
<feature type="transmembrane region" description="Helical" evidence="8">
    <location>
        <begin position="127"/>
        <end position="149"/>
    </location>
</feature>
<evidence type="ECO:0000256" key="5">
    <source>
        <dbReference type="ARBA" id="ARBA00022989"/>
    </source>
</evidence>
<reference evidence="9 10" key="1">
    <citation type="journal article" date="2018" name="IMA Fungus">
        <title>IMA Genome-F 9: Draft genome sequence of Annulohypoxylon stygium, Aspergillus mulundensis, Berkeleyomyces basicola (syn. Thielaviopsis basicola), Ceratocystis smalleyi, two Cercospora beticola strains, Coleophoma cylindrospora, Fusarium fracticaudum, Phialophora cf. hyalina, and Morchella septimelata.</title>
        <authorList>
            <person name="Wingfield B.D."/>
            <person name="Bills G.F."/>
            <person name="Dong Y."/>
            <person name="Huang W."/>
            <person name="Nel W.J."/>
            <person name="Swalarsk-Parry B.S."/>
            <person name="Vaghefi N."/>
            <person name="Wilken P.M."/>
            <person name="An Z."/>
            <person name="de Beer Z.W."/>
            <person name="De Vos L."/>
            <person name="Chen L."/>
            <person name="Duong T.A."/>
            <person name="Gao Y."/>
            <person name="Hammerbacher A."/>
            <person name="Kikkert J.R."/>
            <person name="Li Y."/>
            <person name="Li H."/>
            <person name="Li K."/>
            <person name="Li Q."/>
            <person name="Liu X."/>
            <person name="Ma X."/>
            <person name="Naidoo K."/>
            <person name="Pethybridge S.J."/>
            <person name="Sun J."/>
            <person name="Steenkamp E.T."/>
            <person name="van der Nest M.A."/>
            <person name="van Wyk S."/>
            <person name="Wingfield M.J."/>
            <person name="Xiong C."/>
            <person name="Yue Q."/>
            <person name="Zhang X."/>
        </authorList>
    </citation>
    <scope>NUCLEOTIDE SEQUENCE [LARGE SCALE GENOMIC DNA]</scope>
    <source>
        <strain evidence="9 10">DSM 5745</strain>
    </source>
</reference>
<dbReference type="PANTHER" id="PTHR10978:SF5">
    <property type="entry name" value="SUCCINATE DEHYDROGENASE CYTOCHROME B560 SUBUNIT, MITOCHONDRIAL"/>
    <property type="match status" value="1"/>
</dbReference>
<comment type="caution">
    <text evidence="9">The sequence shown here is derived from an EMBL/GenBank/DDBJ whole genome shotgun (WGS) entry which is preliminary data.</text>
</comment>
<name>A0A3D8RYZ4_9EURO</name>
<dbReference type="CDD" id="cd03499">
    <property type="entry name" value="SQR_TypeC_SdhC"/>
    <property type="match status" value="1"/>
</dbReference>
<dbReference type="EMBL" id="PVWQ01000006">
    <property type="protein sequence ID" value="RDW79269.1"/>
    <property type="molecule type" value="Genomic_DNA"/>
</dbReference>
<sequence length="187" mass="20148">MFAIRPQLRTPRGCVRAAATGGISQRCSRVRVLLPTSVRSSSSKTKVDPRSLLAKQRLNRPVSPHLSIYRPQITWIVSIATRITGIALSGGLYLYSTAYLSSPVTGWDIGSASVTSAFSSLSPTSKFAIKFAVAYPFTFHAFNGVRHLVWDTGRGLTNRQVARSGWAVVGASGVVATLLAAWRPGDE</sequence>
<keyword evidence="4" id="KW-0479">Metal-binding</keyword>
<dbReference type="InterPro" id="IPR018495">
    <property type="entry name" value="Succ_DH_cyt_bsu_CS"/>
</dbReference>
<dbReference type="PANTHER" id="PTHR10978">
    <property type="entry name" value="SUCCINATE DEHYDROGENASE CYTOCHROME B560 SUBUNIT"/>
    <property type="match status" value="1"/>
</dbReference>
<comment type="subcellular location">
    <subcellularLocation>
        <location evidence="1">Membrane</location>
        <topology evidence="1">Multi-pass membrane protein</topology>
    </subcellularLocation>
</comment>
<keyword evidence="6" id="KW-0408">Iron</keyword>
<evidence type="ECO:0000256" key="6">
    <source>
        <dbReference type="ARBA" id="ARBA00023004"/>
    </source>
</evidence>
<dbReference type="PROSITE" id="PS01001">
    <property type="entry name" value="SDH_CYT_2"/>
    <property type="match status" value="1"/>
</dbReference>
<evidence type="ECO:0000256" key="4">
    <source>
        <dbReference type="ARBA" id="ARBA00022723"/>
    </source>
</evidence>
<evidence type="ECO:0000256" key="1">
    <source>
        <dbReference type="ARBA" id="ARBA00004141"/>
    </source>
</evidence>
<dbReference type="OrthoDB" id="588261at2759"/>
<dbReference type="InterPro" id="IPR000701">
    <property type="entry name" value="SuccDH_FuR_B_TM-su"/>
</dbReference>
<dbReference type="NCBIfam" id="TIGR02970">
    <property type="entry name" value="succ_dehyd_cytB"/>
    <property type="match status" value="1"/>
</dbReference>
<dbReference type="GO" id="GO:0046872">
    <property type="term" value="F:metal ion binding"/>
    <property type="evidence" value="ECO:0007669"/>
    <property type="project" value="UniProtKB-KW"/>
</dbReference>
<dbReference type="Gene3D" id="1.20.1300.10">
    <property type="entry name" value="Fumarate reductase/succinate dehydrogenase, transmembrane subunit"/>
    <property type="match status" value="1"/>
</dbReference>
<dbReference type="GO" id="GO:0009055">
    <property type="term" value="F:electron transfer activity"/>
    <property type="evidence" value="ECO:0007669"/>
    <property type="project" value="InterPro"/>
</dbReference>
<evidence type="ECO:0000313" key="10">
    <source>
        <dbReference type="Proteomes" id="UP000256690"/>
    </source>
</evidence>
<keyword evidence="7 8" id="KW-0472">Membrane</keyword>
<evidence type="ECO:0000256" key="2">
    <source>
        <dbReference type="ARBA" id="ARBA00022617"/>
    </source>
</evidence>
<organism evidence="9 10">
    <name type="scientific">Aspergillus mulundensis</name>
    <dbReference type="NCBI Taxonomy" id="1810919"/>
    <lineage>
        <taxon>Eukaryota</taxon>
        <taxon>Fungi</taxon>
        <taxon>Dikarya</taxon>
        <taxon>Ascomycota</taxon>
        <taxon>Pezizomycotina</taxon>
        <taxon>Eurotiomycetes</taxon>
        <taxon>Eurotiomycetidae</taxon>
        <taxon>Eurotiales</taxon>
        <taxon>Aspergillaceae</taxon>
        <taxon>Aspergillus</taxon>
        <taxon>Aspergillus subgen. Nidulantes</taxon>
    </lineage>
</organism>
<dbReference type="Proteomes" id="UP000256690">
    <property type="component" value="Unassembled WGS sequence"/>
</dbReference>
<evidence type="ECO:0000313" key="9">
    <source>
        <dbReference type="EMBL" id="RDW79269.1"/>
    </source>
</evidence>
<dbReference type="GeneID" id="38116491"/>
<keyword evidence="5 8" id="KW-1133">Transmembrane helix</keyword>
<evidence type="ECO:0000256" key="7">
    <source>
        <dbReference type="ARBA" id="ARBA00023136"/>
    </source>
</evidence>
<keyword evidence="3 8" id="KW-0812">Transmembrane</keyword>
<dbReference type="GO" id="GO:0016020">
    <property type="term" value="C:membrane"/>
    <property type="evidence" value="ECO:0007669"/>
    <property type="project" value="UniProtKB-SubCell"/>
</dbReference>
<evidence type="ECO:0000256" key="8">
    <source>
        <dbReference type="SAM" id="Phobius"/>
    </source>
</evidence>
<dbReference type="InterPro" id="IPR014314">
    <property type="entry name" value="Succ_DH_cytb556"/>
</dbReference>
<dbReference type="InterPro" id="IPR034804">
    <property type="entry name" value="SQR/QFR_C/D"/>
</dbReference>
<dbReference type="GO" id="GO:0006121">
    <property type="term" value="P:mitochondrial electron transport, succinate to ubiquinone"/>
    <property type="evidence" value="ECO:0007669"/>
    <property type="project" value="TreeGrafter"/>
</dbReference>
<dbReference type="SUPFAM" id="SSF81343">
    <property type="entry name" value="Fumarate reductase respiratory complex transmembrane subunits"/>
    <property type="match status" value="1"/>
</dbReference>
<evidence type="ECO:0000256" key="3">
    <source>
        <dbReference type="ARBA" id="ARBA00022692"/>
    </source>
</evidence>